<dbReference type="EMBL" id="JAULSW010000003">
    <property type="protein sequence ID" value="KAK3387738.1"/>
    <property type="molecule type" value="Genomic_DNA"/>
</dbReference>
<feature type="chain" id="PRO_5042175324" evidence="1">
    <location>
        <begin position="19"/>
        <end position="331"/>
    </location>
</feature>
<dbReference type="GO" id="GO:0008199">
    <property type="term" value="F:ferric iron binding"/>
    <property type="evidence" value="ECO:0007669"/>
    <property type="project" value="InterPro"/>
</dbReference>
<dbReference type="InterPro" id="IPR000627">
    <property type="entry name" value="Intradiol_dOase_C"/>
</dbReference>
<dbReference type="CDD" id="cd03457">
    <property type="entry name" value="intradiol_dioxygenase_like"/>
    <property type="match status" value="1"/>
</dbReference>
<dbReference type="InterPro" id="IPR015889">
    <property type="entry name" value="Intradiol_dOase_core"/>
</dbReference>
<dbReference type="Pfam" id="PF00775">
    <property type="entry name" value="Dioxygenase_C"/>
    <property type="match status" value="1"/>
</dbReference>
<dbReference type="Proteomes" id="UP001285441">
    <property type="component" value="Unassembled WGS sequence"/>
</dbReference>
<comment type="caution">
    <text evidence="3">The sequence shown here is derived from an EMBL/GenBank/DDBJ whole genome shotgun (WGS) entry which is preliminary data.</text>
</comment>
<dbReference type="Gene3D" id="2.60.130.10">
    <property type="entry name" value="Aromatic compound dioxygenase"/>
    <property type="match status" value="1"/>
</dbReference>
<dbReference type="PANTHER" id="PTHR34315:SF1">
    <property type="entry name" value="INTRADIOL RING-CLEAVAGE DIOXYGENASES DOMAIN-CONTAINING PROTEIN-RELATED"/>
    <property type="match status" value="1"/>
</dbReference>
<accession>A0AAE0NU13</accession>
<keyword evidence="1" id="KW-0732">Signal</keyword>
<protein>
    <submittedName>
        <fullName evidence="3">Intradiol ring-cleavage dioxygenase</fullName>
    </submittedName>
</protein>
<evidence type="ECO:0000313" key="4">
    <source>
        <dbReference type="Proteomes" id="UP001285441"/>
    </source>
</evidence>
<dbReference type="GO" id="GO:0016702">
    <property type="term" value="F:oxidoreductase activity, acting on single donors with incorporation of molecular oxygen, incorporation of two atoms of oxygen"/>
    <property type="evidence" value="ECO:0007669"/>
    <property type="project" value="InterPro"/>
</dbReference>
<organism evidence="3 4">
    <name type="scientific">Podospora didyma</name>
    <dbReference type="NCBI Taxonomy" id="330526"/>
    <lineage>
        <taxon>Eukaryota</taxon>
        <taxon>Fungi</taxon>
        <taxon>Dikarya</taxon>
        <taxon>Ascomycota</taxon>
        <taxon>Pezizomycotina</taxon>
        <taxon>Sordariomycetes</taxon>
        <taxon>Sordariomycetidae</taxon>
        <taxon>Sordariales</taxon>
        <taxon>Podosporaceae</taxon>
        <taxon>Podospora</taxon>
    </lineage>
</organism>
<dbReference type="AlphaFoldDB" id="A0AAE0NU13"/>
<feature type="domain" description="Intradiol ring-cleavage dioxygenases" evidence="2">
    <location>
        <begin position="117"/>
        <end position="220"/>
    </location>
</feature>
<name>A0AAE0NU13_9PEZI</name>
<keyword evidence="3" id="KW-0223">Dioxygenase</keyword>
<reference evidence="3" key="1">
    <citation type="journal article" date="2023" name="Mol. Phylogenet. Evol.">
        <title>Genome-scale phylogeny and comparative genomics of the fungal order Sordariales.</title>
        <authorList>
            <person name="Hensen N."/>
            <person name="Bonometti L."/>
            <person name="Westerberg I."/>
            <person name="Brannstrom I.O."/>
            <person name="Guillou S."/>
            <person name="Cros-Aarteil S."/>
            <person name="Calhoun S."/>
            <person name="Haridas S."/>
            <person name="Kuo A."/>
            <person name="Mondo S."/>
            <person name="Pangilinan J."/>
            <person name="Riley R."/>
            <person name="LaButti K."/>
            <person name="Andreopoulos B."/>
            <person name="Lipzen A."/>
            <person name="Chen C."/>
            <person name="Yan M."/>
            <person name="Daum C."/>
            <person name="Ng V."/>
            <person name="Clum A."/>
            <person name="Steindorff A."/>
            <person name="Ohm R.A."/>
            <person name="Martin F."/>
            <person name="Silar P."/>
            <person name="Natvig D.O."/>
            <person name="Lalanne C."/>
            <person name="Gautier V."/>
            <person name="Ament-Velasquez S.L."/>
            <person name="Kruys A."/>
            <person name="Hutchinson M.I."/>
            <person name="Powell A.J."/>
            <person name="Barry K."/>
            <person name="Miller A.N."/>
            <person name="Grigoriev I.V."/>
            <person name="Debuchy R."/>
            <person name="Gladieux P."/>
            <person name="Hiltunen Thoren M."/>
            <person name="Johannesson H."/>
        </authorList>
    </citation>
    <scope>NUCLEOTIDE SEQUENCE</scope>
    <source>
        <strain evidence="3">CBS 232.78</strain>
    </source>
</reference>
<feature type="signal peptide" evidence="1">
    <location>
        <begin position="1"/>
        <end position="18"/>
    </location>
</feature>
<keyword evidence="4" id="KW-1185">Reference proteome</keyword>
<evidence type="ECO:0000256" key="1">
    <source>
        <dbReference type="SAM" id="SignalP"/>
    </source>
</evidence>
<proteinExistence type="predicted"/>
<dbReference type="SUPFAM" id="SSF49482">
    <property type="entry name" value="Aromatic compound dioxygenase"/>
    <property type="match status" value="1"/>
</dbReference>
<reference evidence="3" key="2">
    <citation type="submission" date="2023-06" db="EMBL/GenBank/DDBJ databases">
        <authorList>
            <consortium name="Lawrence Berkeley National Laboratory"/>
            <person name="Haridas S."/>
            <person name="Hensen N."/>
            <person name="Bonometti L."/>
            <person name="Westerberg I."/>
            <person name="Brannstrom I.O."/>
            <person name="Guillou S."/>
            <person name="Cros-Aarteil S."/>
            <person name="Calhoun S."/>
            <person name="Kuo A."/>
            <person name="Mondo S."/>
            <person name="Pangilinan J."/>
            <person name="Riley R."/>
            <person name="LaButti K."/>
            <person name="Andreopoulos B."/>
            <person name="Lipzen A."/>
            <person name="Chen C."/>
            <person name="Yanf M."/>
            <person name="Daum C."/>
            <person name="Ng V."/>
            <person name="Clum A."/>
            <person name="Steindorff A."/>
            <person name="Ohm R."/>
            <person name="Martin F."/>
            <person name="Silar P."/>
            <person name="Natvig D."/>
            <person name="Lalanne C."/>
            <person name="Gautier V."/>
            <person name="Ament-velasquez S.L."/>
            <person name="Kruys A."/>
            <person name="Hutchinson M.I."/>
            <person name="Powell A.J."/>
            <person name="Barry K."/>
            <person name="Miller A.N."/>
            <person name="Grigoriev I.V."/>
            <person name="Debuchy R."/>
            <person name="Gladieux P."/>
            <person name="Thoren M.H."/>
            <person name="Johannesson H."/>
        </authorList>
    </citation>
    <scope>NUCLEOTIDE SEQUENCE</scope>
    <source>
        <strain evidence="3">CBS 232.78</strain>
    </source>
</reference>
<sequence length="331" mass="35575">MHFTTFLTSALAATIASAHPGHDIAAEIRERNAGLSQMSHRSLDHCAEEIKRSGMEARAVARRNELADKLMKERGIDRRATPINTSHKSTKGYTLDTPLSTIFATNATCILSPEVTEGPYYVTGELIRSDLTETQVGVKLHLDIQVLDVKTCKPVPGAYVEIWHTNATGVYSGVVANGNGNSADKTNTKKSYLRGAQKTDTDGVVQFGTIFPGHYTGRTHHTHVLVHTNAVALANGTIKDTTASHVGQFFYDQDLITLVEKTSPYSTNKQALTLNTKDGILTQASAKGDPFINYVTLGGTSVTGGLLGWVAFGIDTTLAQKINAAGQFTGN</sequence>
<evidence type="ECO:0000259" key="2">
    <source>
        <dbReference type="Pfam" id="PF00775"/>
    </source>
</evidence>
<dbReference type="PANTHER" id="PTHR34315">
    <property type="match status" value="1"/>
</dbReference>
<gene>
    <name evidence="3" type="ORF">B0H63DRAFT_559205</name>
</gene>
<keyword evidence="3" id="KW-0560">Oxidoreductase</keyword>
<evidence type="ECO:0000313" key="3">
    <source>
        <dbReference type="EMBL" id="KAK3387738.1"/>
    </source>
</evidence>